<evidence type="ECO:0000313" key="2">
    <source>
        <dbReference type="Proteomes" id="UP001060215"/>
    </source>
</evidence>
<proteinExistence type="predicted"/>
<name>A0ACC0I747_9ERIC</name>
<sequence>MVEFTSGVKGIALNLENENVGIVIFGSDIAIKEGDLAKRTGSIVDVPAGKVILGCVVDALGVPIDGRGSLSNHERRRVEVKAPEIIECKSVHEPMQTRLKVVDSLVTVGRGQ</sequence>
<comment type="caution">
    <text evidence="1">The sequence shown here is derived from an EMBL/GenBank/DDBJ whole genome shotgun (WGS) entry which is preliminary data.</text>
</comment>
<evidence type="ECO:0000313" key="1">
    <source>
        <dbReference type="EMBL" id="KAI8021393.1"/>
    </source>
</evidence>
<dbReference type="Proteomes" id="UP001060215">
    <property type="component" value="Chromosome 6"/>
</dbReference>
<organism evidence="1 2">
    <name type="scientific">Camellia lanceoleosa</name>
    <dbReference type="NCBI Taxonomy" id="1840588"/>
    <lineage>
        <taxon>Eukaryota</taxon>
        <taxon>Viridiplantae</taxon>
        <taxon>Streptophyta</taxon>
        <taxon>Embryophyta</taxon>
        <taxon>Tracheophyta</taxon>
        <taxon>Spermatophyta</taxon>
        <taxon>Magnoliopsida</taxon>
        <taxon>eudicotyledons</taxon>
        <taxon>Gunneridae</taxon>
        <taxon>Pentapetalae</taxon>
        <taxon>asterids</taxon>
        <taxon>Ericales</taxon>
        <taxon>Theaceae</taxon>
        <taxon>Camellia</taxon>
    </lineage>
</organism>
<keyword evidence="2" id="KW-1185">Reference proteome</keyword>
<accession>A0ACC0I747</accession>
<reference evidence="1 2" key="1">
    <citation type="journal article" date="2022" name="Plant J.">
        <title>Chromosome-level genome of Camellia lanceoleosa provides a valuable resource for understanding genome evolution and self-incompatibility.</title>
        <authorList>
            <person name="Gong W."/>
            <person name="Xiao S."/>
            <person name="Wang L."/>
            <person name="Liao Z."/>
            <person name="Chang Y."/>
            <person name="Mo W."/>
            <person name="Hu G."/>
            <person name="Li W."/>
            <person name="Zhao G."/>
            <person name="Zhu H."/>
            <person name="Hu X."/>
            <person name="Ji K."/>
            <person name="Xiang X."/>
            <person name="Song Q."/>
            <person name="Yuan D."/>
            <person name="Jin S."/>
            <person name="Zhang L."/>
        </authorList>
    </citation>
    <scope>NUCLEOTIDE SEQUENCE [LARGE SCALE GENOMIC DNA]</scope>
    <source>
        <strain evidence="1">SQ_2022a</strain>
    </source>
</reference>
<dbReference type="EMBL" id="CM045763">
    <property type="protein sequence ID" value="KAI8021393.1"/>
    <property type="molecule type" value="Genomic_DNA"/>
</dbReference>
<gene>
    <name evidence="1" type="ORF">LOK49_LG03G00226</name>
</gene>
<protein>
    <submittedName>
        <fullName evidence="1">Uncharacterized protein</fullName>
    </submittedName>
</protein>